<dbReference type="EMBL" id="VIWU01000001">
    <property type="protein sequence ID" value="TWF77285.1"/>
    <property type="molecule type" value="Genomic_DNA"/>
</dbReference>
<proteinExistence type="predicted"/>
<feature type="transmembrane region" description="Helical" evidence="2">
    <location>
        <begin position="387"/>
        <end position="409"/>
    </location>
</feature>
<dbReference type="AlphaFoldDB" id="A0A561SR16"/>
<evidence type="ECO:0000256" key="2">
    <source>
        <dbReference type="SAM" id="Phobius"/>
    </source>
</evidence>
<protein>
    <recommendedName>
        <fullName evidence="5">CorA-like Mg2+ transporter protein</fullName>
    </recommendedName>
</protein>
<evidence type="ECO:0000256" key="1">
    <source>
        <dbReference type="SAM" id="MobiDB-lite"/>
    </source>
</evidence>
<evidence type="ECO:0000313" key="3">
    <source>
        <dbReference type="EMBL" id="TWF77285.1"/>
    </source>
</evidence>
<feature type="compositionally biased region" description="Polar residues" evidence="1">
    <location>
        <begin position="1"/>
        <end position="10"/>
    </location>
</feature>
<keyword evidence="4" id="KW-1185">Reference proteome</keyword>
<dbReference type="OrthoDB" id="3682972at2"/>
<accession>A0A561SR16</accession>
<dbReference type="Proteomes" id="UP000321261">
    <property type="component" value="Unassembled WGS sequence"/>
</dbReference>
<feature type="transmembrane region" description="Helical" evidence="2">
    <location>
        <begin position="429"/>
        <end position="449"/>
    </location>
</feature>
<feature type="region of interest" description="Disordered" evidence="1">
    <location>
        <begin position="1"/>
        <end position="29"/>
    </location>
</feature>
<sequence>MTDPMKNSGSESRDPEGPECAATSDQSDARARTATRLLLMYNLEVDSPVEPEDRPLSDVLEFGRLAEHVVAGGPLLPRVVREVSAVRTDLCTRLADPRMRRLAGTVVVVATPRRDVLLLLDVEVDVPQAADIAVILFETWRHRAEITLDGVGIEVWLRDRLPSGVDHDDGVQVKLGRNVHQCVFPGGELAARLIETAAHDDVPAELEEIVLRGTLETGGGGATLGVRRPDLLNKPSRCFVAHGRGVSVIAGWSAPLENSFALAALGVLNAVAAIHRVRRHAFDALELNETADLNSVAGARRLLSRLSHRLTELQLDLAFSVEAYADSILIPELVLDSYSSSLREVSALSDGIANTSRIVDKVVSAIRARRVLLDAASQEQDEARDKVFTTIVAVATVLALPPALLLAFFGANVPDIDPRRSIFDFGHYGGAYLLAWLPFVTIVVVAIVLRQRIRDRVPDVYTLDDGDEVLRTEPAGQVGRSDARWIVQLPRRRAGALWQPRPHRDQERHHAVRNGG</sequence>
<evidence type="ECO:0000313" key="4">
    <source>
        <dbReference type="Proteomes" id="UP000321261"/>
    </source>
</evidence>
<keyword evidence="2" id="KW-1133">Transmembrane helix</keyword>
<comment type="caution">
    <text evidence="3">The sequence shown here is derived from an EMBL/GenBank/DDBJ whole genome shotgun (WGS) entry which is preliminary data.</text>
</comment>
<gene>
    <name evidence="3" type="ORF">FHX44_113190</name>
</gene>
<dbReference type="RefSeq" id="WP_147256495.1">
    <property type="nucleotide sequence ID" value="NZ_VIWU01000001.1"/>
</dbReference>
<organism evidence="3 4">
    <name type="scientific">Pseudonocardia hierapolitana</name>
    <dbReference type="NCBI Taxonomy" id="1128676"/>
    <lineage>
        <taxon>Bacteria</taxon>
        <taxon>Bacillati</taxon>
        <taxon>Actinomycetota</taxon>
        <taxon>Actinomycetes</taxon>
        <taxon>Pseudonocardiales</taxon>
        <taxon>Pseudonocardiaceae</taxon>
        <taxon>Pseudonocardia</taxon>
    </lineage>
</organism>
<reference evidence="3 4" key="1">
    <citation type="submission" date="2019-06" db="EMBL/GenBank/DDBJ databases">
        <title>Sequencing the genomes of 1000 actinobacteria strains.</title>
        <authorList>
            <person name="Klenk H.-P."/>
        </authorList>
    </citation>
    <scope>NUCLEOTIDE SEQUENCE [LARGE SCALE GENOMIC DNA]</scope>
    <source>
        <strain evidence="3 4">DSM 45671</strain>
    </source>
</reference>
<keyword evidence="2" id="KW-0472">Membrane</keyword>
<keyword evidence="2" id="KW-0812">Transmembrane</keyword>
<evidence type="ECO:0008006" key="5">
    <source>
        <dbReference type="Google" id="ProtNLM"/>
    </source>
</evidence>
<name>A0A561SR16_9PSEU</name>